<gene>
    <name evidence="8" type="ORF">GCM10022218_11770</name>
</gene>
<accession>A0ABP7ZVQ4</accession>
<dbReference type="InterPro" id="IPR013766">
    <property type="entry name" value="Thioredoxin_domain"/>
</dbReference>
<evidence type="ECO:0000256" key="4">
    <source>
        <dbReference type="ARBA" id="ARBA00023284"/>
    </source>
</evidence>
<evidence type="ECO:0000313" key="8">
    <source>
        <dbReference type="EMBL" id="GAA4171552.1"/>
    </source>
</evidence>
<feature type="coiled-coil region" evidence="5">
    <location>
        <begin position="144"/>
        <end position="178"/>
    </location>
</feature>
<feature type="signal peptide" evidence="6">
    <location>
        <begin position="1"/>
        <end position="20"/>
    </location>
</feature>
<evidence type="ECO:0000256" key="5">
    <source>
        <dbReference type="SAM" id="Coils"/>
    </source>
</evidence>
<dbReference type="Pfam" id="PF14289">
    <property type="entry name" value="DUF4369"/>
    <property type="match status" value="1"/>
</dbReference>
<comment type="caution">
    <text evidence="8">The sequence shown here is derived from an EMBL/GenBank/DDBJ whole genome shotgun (WGS) entry which is preliminary data.</text>
</comment>
<evidence type="ECO:0000256" key="2">
    <source>
        <dbReference type="ARBA" id="ARBA00022748"/>
    </source>
</evidence>
<dbReference type="Proteomes" id="UP001500167">
    <property type="component" value="Unassembled WGS sequence"/>
</dbReference>
<evidence type="ECO:0000256" key="6">
    <source>
        <dbReference type="SAM" id="SignalP"/>
    </source>
</evidence>
<dbReference type="InterPro" id="IPR050553">
    <property type="entry name" value="Thioredoxin_ResA/DsbE_sf"/>
</dbReference>
<dbReference type="Pfam" id="PF00578">
    <property type="entry name" value="AhpC-TSA"/>
    <property type="match status" value="1"/>
</dbReference>
<dbReference type="InterPro" id="IPR017937">
    <property type="entry name" value="Thioredoxin_CS"/>
</dbReference>
<dbReference type="Gene3D" id="3.40.30.10">
    <property type="entry name" value="Glutaredoxin"/>
    <property type="match status" value="1"/>
</dbReference>
<keyword evidence="2" id="KW-0201">Cytochrome c-type biogenesis</keyword>
<comment type="subcellular location">
    <subcellularLocation>
        <location evidence="1">Cell envelope</location>
    </subcellularLocation>
</comment>
<dbReference type="PANTHER" id="PTHR42852:SF6">
    <property type="entry name" value="THIOL:DISULFIDE INTERCHANGE PROTEIN DSBE"/>
    <property type="match status" value="1"/>
</dbReference>
<dbReference type="CDD" id="cd02966">
    <property type="entry name" value="TlpA_like_family"/>
    <property type="match status" value="1"/>
</dbReference>
<protein>
    <submittedName>
        <fullName evidence="8">TlpA disulfide reductase family protein</fullName>
    </submittedName>
</protein>
<evidence type="ECO:0000259" key="7">
    <source>
        <dbReference type="PROSITE" id="PS51352"/>
    </source>
</evidence>
<keyword evidence="6" id="KW-0732">Signal</keyword>
<keyword evidence="9" id="KW-1185">Reference proteome</keyword>
<dbReference type="InterPro" id="IPR036249">
    <property type="entry name" value="Thioredoxin-like_sf"/>
</dbReference>
<dbReference type="InterPro" id="IPR000866">
    <property type="entry name" value="AhpC/TSA"/>
</dbReference>
<keyword evidence="4" id="KW-0676">Redox-active center</keyword>
<evidence type="ECO:0000256" key="3">
    <source>
        <dbReference type="ARBA" id="ARBA00023157"/>
    </source>
</evidence>
<reference evidence="9" key="1">
    <citation type="journal article" date="2019" name="Int. J. Syst. Evol. Microbiol.">
        <title>The Global Catalogue of Microorganisms (GCM) 10K type strain sequencing project: providing services to taxonomists for standard genome sequencing and annotation.</title>
        <authorList>
            <consortium name="The Broad Institute Genomics Platform"/>
            <consortium name="The Broad Institute Genome Sequencing Center for Infectious Disease"/>
            <person name="Wu L."/>
            <person name="Ma J."/>
        </authorList>
    </citation>
    <scope>NUCLEOTIDE SEQUENCE [LARGE SCALE GENOMIC DNA]</scope>
    <source>
        <strain evidence="9">JCM 16722</strain>
    </source>
</reference>
<dbReference type="InterPro" id="IPR025380">
    <property type="entry name" value="DUF4369"/>
</dbReference>
<name>A0ABP7ZVQ4_9SPHI</name>
<sequence length="402" mass="45340">MKKYIGSILLLTNLSLVALGQQPFVLKGETVNVSSPYAYLGYRSGDGSKHTLDSVKIEHNAFVFKGKIEEPVMAYLYVDRNSRSVDDPNAVSFYLEPKKMSIRLEKDKFKDALIKGSKSQDEWSKLNVDKKVIRKEMEPVLEEYGRLNKRYMDADAELKLLEAKVKKLKEEAYDYRENFTPFNDRLAQLDVEFIKKNPDSYVSSFLMQFMTTGADLAKIEGLYNGLSDQIKNSGNGREIAEKIQGIKNGSPGSKAFEFTATDINEKAIALAAFKGKYVLLDFWASWCVPCRKGNPHLIDLYTKYKSKGFEIIGVADDDRSQAAWHKAVDQDKIGIWRHVLNGLKFENGEFDRSKSISVHFGISTLPTKILIDPNGMIVGRYASGSETDTELDKKLAEVFGAQ</sequence>
<dbReference type="PANTHER" id="PTHR42852">
    <property type="entry name" value="THIOL:DISULFIDE INTERCHANGE PROTEIN DSBE"/>
    <property type="match status" value="1"/>
</dbReference>
<organism evidence="8 9">
    <name type="scientific">Sphingobacterium ginsenosidimutans</name>
    <dbReference type="NCBI Taxonomy" id="687845"/>
    <lineage>
        <taxon>Bacteria</taxon>
        <taxon>Pseudomonadati</taxon>
        <taxon>Bacteroidota</taxon>
        <taxon>Sphingobacteriia</taxon>
        <taxon>Sphingobacteriales</taxon>
        <taxon>Sphingobacteriaceae</taxon>
        <taxon>Sphingobacterium</taxon>
    </lineage>
</organism>
<dbReference type="PROSITE" id="PS51352">
    <property type="entry name" value="THIOREDOXIN_2"/>
    <property type="match status" value="1"/>
</dbReference>
<dbReference type="PROSITE" id="PS00194">
    <property type="entry name" value="THIOREDOXIN_1"/>
    <property type="match status" value="1"/>
</dbReference>
<feature type="chain" id="PRO_5047476919" evidence="6">
    <location>
        <begin position="21"/>
        <end position="402"/>
    </location>
</feature>
<feature type="domain" description="Thioredoxin" evidence="7">
    <location>
        <begin position="249"/>
        <end position="400"/>
    </location>
</feature>
<proteinExistence type="predicted"/>
<dbReference type="SUPFAM" id="SSF52833">
    <property type="entry name" value="Thioredoxin-like"/>
    <property type="match status" value="1"/>
</dbReference>
<dbReference type="EMBL" id="BAAAZK010000002">
    <property type="protein sequence ID" value="GAA4171552.1"/>
    <property type="molecule type" value="Genomic_DNA"/>
</dbReference>
<keyword evidence="3" id="KW-1015">Disulfide bond</keyword>
<evidence type="ECO:0000313" key="9">
    <source>
        <dbReference type="Proteomes" id="UP001500167"/>
    </source>
</evidence>
<keyword evidence="5" id="KW-0175">Coiled coil</keyword>
<dbReference type="RefSeq" id="WP_346084848.1">
    <property type="nucleotide sequence ID" value="NZ_BAAAZK010000002.1"/>
</dbReference>
<evidence type="ECO:0000256" key="1">
    <source>
        <dbReference type="ARBA" id="ARBA00004196"/>
    </source>
</evidence>